<dbReference type="AlphaFoldDB" id="A0A226DN64"/>
<sequence>MNPSSERNPCGTIPSLPPPTTAFDSTLRNCSIMEKPQNRRCPEGNLAQRTTPIYPRSSTFPKNKQLNWSSTYRNDFVPRKGDRPAQMRPSNTPWRTEVQFYWDSVYRSEYKAFPLSKKEARPPDWEYFPPCQPMNGQTSYTRDYPKKEGAPAKTTKKRFFLDPCPPPLDDQSTYSIAFVPHGLLPRDAKKTQKELQLEYGSICAPFEGITTYKRDFLPNNRPDPGRSMKPKLYGAKPQGKFDDRTVYRCAYEPFYYDDEQLENCIPYPEYDNMFPPKDKCAEVRCFPEAERTPPLQPPLPPSPPCRPPQPGFVCPSSREVRCGGRAPLTGFRPAPPAPQPICGPCGMR</sequence>
<dbReference type="STRING" id="158441.A0A226DN64"/>
<protein>
    <submittedName>
        <fullName evidence="3">Stabilizer of axonemal microtubules 2</fullName>
    </submittedName>
</protein>
<dbReference type="GO" id="GO:0008017">
    <property type="term" value="F:microtubule binding"/>
    <property type="evidence" value="ECO:0007669"/>
    <property type="project" value="InterPro"/>
</dbReference>
<feature type="region of interest" description="Disordered" evidence="2">
    <location>
        <begin position="1"/>
        <end position="23"/>
    </location>
</feature>
<dbReference type="InterPro" id="IPR033336">
    <property type="entry name" value="SAXO1/2"/>
</dbReference>
<comment type="similarity">
    <text evidence="1">Belongs to the FAM154 family.</text>
</comment>
<feature type="region of interest" description="Disordered" evidence="2">
    <location>
        <begin position="291"/>
        <end position="310"/>
    </location>
</feature>
<feature type="region of interest" description="Disordered" evidence="2">
    <location>
        <begin position="36"/>
        <end position="60"/>
    </location>
</feature>
<organism evidence="3 4">
    <name type="scientific">Folsomia candida</name>
    <name type="common">Springtail</name>
    <dbReference type="NCBI Taxonomy" id="158441"/>
    <lineage>
        <taxon>Eukaryota</taxon>
        <taxon>Metazoa</taxon>
        <taxon>Ecdysozoa</taxon>
        <taxon>Arthropoda</taxon>
        <taxon>Hexapoda</taxon>
        <taxon>Collembola</taxon>
        <taxon>Entomobryomorpha</taxon>
        <taxon>Isotomoidea</taxon>
        <taxon>Isotomidae</taxon>
        <taxon>Proisotominae</taxon>
        <taxon>Folsomia</taxon>
    </lineage>
</organism>
<proteinExistence type="inferred from homology"/>
<feature type="region of interest" description="Disordered" evidence="2">
    <location>
        <begin position="215"/>
        <end position="236"/>
    </location>
</feature>
<evidence type="ECO:0000256" key="2">
    <source>
        <dbReference type="SAM" id="MobiDB-lite"/>
    </source>
</evidence>
<gene>
    <name evidence="3" type="ORF">Fcan01_18828</name>
</gene>
<dbReference type="GO" id="GO:0005856">
    <property type="term" value="C:cytoskeleton"/>
    <property type="evidence" value="ECO:0007669"/>
    <property type="project" value="TreeGrafter"/>
</dbReference>
<dbReference type="OrthoDB" id="365640at2759"/>
<name>A0A226DN64_FOLCA</name>
<keyword evidence="4" id="KW-1185">Reference proteome</keyword>
<evidence type="ECO:0000256" key="1">
    <source>
        <dbReference type="ARBA" id="ARBA00008738"/>
    </source>
</evidence>
<feature type="compositionally biased region" description="Pro residues" evidence="2">
    <location>
        <begin position="294"/>
        <end position="310"/>
    </location>
</feature>
<comment type="caution">
    <text evidence="3">The sequence shown here is derived from an EMBL/GenBank/DDBJ whole genome shotgun (WGS) entry which is preliminary data.</text>
</comment>
<reference evidence="3 4" key="1">
    <citation type="submission" date="2015-12" db="EMBL/GenBank/DDBJ databases">
        <title>The genome of Folsomia candida.</title>
        <authorList>
            <person name="Faddeeva A."/>
            <person name="Derks M.F."/>
            <person name="Anvar Y."/>
            <person name="Smit S."/>
            <person name="Van Straalen N."/>
            <person name="Roelofs D."/>
        </authorList>
    </citation>
    <scope>NUCLEOTIDE SEQUENCE [LARGE SCALE GENOMIC DNA]</scope>
    <source>
        <strain evidence="3 4">VU population</strain>
        <tissue evidence="3">Whole body</tissue>
    </source>
</reference>
<evidence type="ECO:0000313" key="3">
    <source>
        <dbReference type="EMBL" id="OXA46540.1"/>
    </source>
</evidence>
<dbReference type="EMBL" id="LNIX01000015">
    <property type="protein sequence ID" value="OXA46540.1"/>
    <property type="molecule type" value="Genomic_DNA"/>
</dbReference>
<feature type="region of interest" description="Disordered" evidence="2">
    <location>
        <begin position="326"/>
        <end position="348"/>
    </location>
</feature>
<dbReference type="PANTHER" id="PTHR31516">
    <property type="entry name" value="STABILIZER OF AXONEMAL MICROTUBULES 2"/>
    <property type="match status" value="1"/>
</dbReference>
<dbReference type="Proteomes" id="UP000198287">
    <property type="component" value="Unassembled WGS sequence"/>
</dbReference>
<evidence type="ECO:0000313" key="4">
    <source>
        <dbReference type="Proteomes" id="UP000198287"/>
    </source>
</evidence>
<accession>A0A226DN64</accession>
<feature type="compositionally biased region" description="Polar residues" evidence="2">
    <location>
        <begin position="47"/>
        <end position="60"/>
    </location>
</feature>
<feature type="region of interest" description="Disordered" evidence="2">
    <location>
        <begin position="127"/>
        <end position="151"/>
    </location>
</feature>
<dbReference type="PANTHER" id="PTHR31516:SF17">
    <property type="entry name" value="STABILIZER OF AXONEMAL MICROTUBULES 2"/>
    <property type="match status" value="1"/>
</dbReference>